<evidence type="ECO:0000256" key="3">
    <source>
        <dbReference type="ARBA" id="ARBA00020984"/>
    </source>
</evidence>
<protein>
    <recommendedName>
        <fullName evidence="3">Conserved oligomeric Golgi complex subunit 7</fullName>
    </recommendedName>
    <alternativeName>
        <fullName evidence="8">Component of oligomeric Golgi complex 7</fullName>
    </alternativeName>
</protein>
<proteinExistence type="inferred from homology"/>
<dbReference type="GO" id="GO:0007030">
    <property type="term" value="P:Golgi organization"/>
    <property type="evidence" value="ECO:0007669"/>
    <property type="project" value="TreeGrafter"/>
</dbReference>
<comment type="subcellular location">
    <subcellularLocation>
        <location evidence="1">Golgi apparatus membrane</location>
        <topology evidence="1">Peripheral membrane protein</topology>
    </subcellularLocation>
</comment>
<keyword evidence="6" id="KW-0333">Golgi apparatus</keyword>
<feature type="coiled-coil region" evidence="9">
    <location>
        <begin position="71"/>
        <end position="119"/>
    </location>
</feature>
<dbReference type="AlphaFoldDB" id="A0A131Z624"/>
<dbReference type="Pfam" id="PF10191">
    <property type="entry name" value="COG7"/>
    <property type="match status" value="1"/>
</dbReference>
<evidence type="ECO:0000256" key="8">
    <source>
        <dbReference type="ARBA" id="ARBA00031345"/>
    </source>
</evidence>
<dbReference type="GO" id="GO:0017119">
    <property type="term" value="C:Golgi transport complex"/>
    <property type="evidence" value="ECO:0007669"/>
    <property type="project" value="InterPro"/>
</dbReference>
<evidence type="ECO:0000313" key="10">
    <source>
        <dbReference type="EMBL" id="JAP86200.1"/>
    </source>
</evidence>
<evidence type="ECO:0000256" key="4">
    <source>
        <dbReference type="ARBA" id="ARBA00022448"/>
    </source>
</evidence>
<evidence type="ECO:0000256" key="9">
    <source>
        <dbReference type="SAM" id="Coils"/>
    </source>
</evidence>
<dbReference type="PANTHER" id="PTHR21443">
    <property type="entry name" value="CONSERVED OLIGOMERIC GOLGI COMPLEX COMPONENT 7"/>
    <property type="match status" value="1"/>
</dbReference>
<reference evidence="10" key="1">
    <citation type="journal article" date="2016" name="Ticks Tick Borne Dis.">
        <title>De novo assembly and annotation of the salivary gland transcriptome of Rhipicephalus appendiculatus male and female ticks during blood feeding.</title>
        <authorList>
            <person name="de Castro M.H."/>
            <person name="de Klerk D."/>
            <person name="Pienaar R."/>
            <person name="Latif A.A."/>
            <person name="Rees D.J."/>
            <person name="Mans B.J."/>
        </authorList>
    </citation>
    <scope>NUCLEOTIDE SEQUENCE</scope>
    <source>
        <tissue evidence="10">Salivary glands</tissue>
    </source>
</reference>
<evidence type="ECO:0000256" key="5">
    <source>
        <dbReference type="ARBA" id="ARBA00022927"/>
    </source>
</evidence>
<dbReference type="GO" id="GO:0000139">
    <property type="term" value="C:Golgi membrane"/>
    <property type="evidence" value="ECO:0007669"/>
    <property type="project" value="UniProtKB-SubCell"/>
</dbReference>
<accession>A0A131Z624</accession>
<keyword evidence="9" id="KW-0175">Coiled coil</keyword>
<keyword evidence="4" id="KW-0813">Transport</keyword>
<keyword evidence="7" id="KW-0472">Membrane</keyword>
<name>A0A131Z624_RHIAP</name>
<evidence type="ECO:0000256" key="2">
    <source>
        <dbReference type="ARBA" id="ARBA00005831"/>
    </source>
</evidence>
<dbReference type="GO" id="GO:0006886">
    <property type="term" value="P:intracellular protein transport"/>
    <property type="evidence" value="ECO:0007669"/>
    <property type="project" value="InterPro"/>
</dbReference>
<evidence type="ECO:0000256" key="1">
    <source>
        <dbReference type="ARBA" id="ARBA00004395"/>
    </source>
</evidence>
<evidence type="ECO:0000256" key="7">
    <source>
        <dbReference type="ARBA" id="ARBA00023136"/>
    </source>
</evidence>
<comment type="similarity">
    <text evidence="2">Belongs to the COG7 family.</text>
</comment>
<dbReference type="InterPro" id="IPR019335">
    <property type="entry name" value="COG7"/>
</dbReference>
<dbReference type="PANTHER" id="PTHR21443:SF0">
    <property type="entry name" value="CONSERVED OLIGOMERIC GOLGI COMPLEX SUBUNIT 7"/>
    <property type="match status" value="1"/>
</dbReference>
<dbReference type="GO" id="GO:0006890">
    <property type="term" value="P:retrograde vesicle-mediated transport, Golgi to endoplasmic reticulum"/>
    <property type="evidence" value="ECO:0007669"/>
    <property type="project" value="TreeGrafter"/>
</dbReference>
<dbReference type="EMBL" id="GEDV01002357">
    <property type="protein sequence ID" value="JAP86200.1"/>
    <property type="molecule type" value="Transcribed_RNA"/>
</dbReference>
<keyword evidence="5" id="KW-0653">Protein transport</keyword>
<evidence type="ECO:0000256" key="6">
    <source>
        <dbReference type="ARBA" id="ARBA00023034"/>
    </source>
</evidence>
<sequence>MARISAACSFVVVNKACRGASSMNLSAFSNENFDAKEWINHAFQAPEAQENKEAYASEVAFKLQLFIQEMNSALEETAQQVQQNLPRVLREVETMQQEAALLKLQMAAVQKDIAKVEQDSSTSMRTLLELDTIKLRMLDANKALREADNWTTLSADVDQVFQSGDMQAITERLVGLQTSLEILVDVPDYEQRLQKLESLKNQLEAMLSPLLVQAFTTQSIEAAKSYVRIFADMRRMPQLLKYYHNCHRNKLVDAWRKIVDSEVDDTFLEWLNNFYDVLVASWHSQVTWCNQVFPDPPAVFILSDVVVDALSNLDPSLQFCLEAAMKQQKSSTVYLTEVLQVSEQLCKSLGHSISTANPDFMSSPHVVALMKSVFSMFHPHLENYDKLEEKCLLGELSLIPTQSDDIRDSVTLLSDSVSKVFGLAKEAEKRCSRHLHGCSYPELLKAIKALFRTYFDRCHAVLVQLKSSSKLDELDSWTMFQYALKCMQTAGEISIQLAAFDKSITANIKTALKQLHIQKSTFDGSDEATEDKKGNILNDHCTLLLPSVMQRSLRDFATQVHLEDFVAFPESTRAIAKLCSEFTKFTFDTVFAEVQRHFSGVPSLKVWSLENPDGVLTTDLPAFSISPMEYITQIGQYLLTIPQHIEPFIVEENEALSTALKHSSLPHVIEGISTDHVADYLLGCVAQATMYTYIDTVMQIEKLTRQASAQLATDISYLCNVLDDLGLPPLESLQHLVALLKCPPEKFTATAVGKPNQLVQTVRMMRGIR</sequence>
<organism evidence="10">
    <name type="scientific">Rhipicephalus appendiculatus</name>
    <name type="common">Brown ear tick</name>
    <dbReference type="NCBI Taxonomy" id="34631"/>
    <lineage>
        <taxon>Eukaryota</taxon>
        <taxon>Metazoa</taxon>
        <taxon>Ecdysozoa</taxon>
        <taxon>Arthropoda</taxon>
        <taxon>Chelicerata</taxon>
        <taxon>Arachnida</taxon>
        <taxon>Acari</taxon>
        <taxon>Parasitiformes</taxon>
        <taxon>Ixodida</taxon>
        <taxon>Ixodoidea</taxon>
        <taxon>Ixodidae</taxon>
        <taxon>Rhipicephalinae</taxon>
        <taxon>Rhipicephalus</taxon>
        <taxon>Rhipicephalus</taxon>
    </lineage>
</organism>